<dbReference type="Proteomes" id="UP000231279">
    <property type="component" value="Unassembled WGS sequence"/>
</dbReference>
<dbReference type="OrthoDB" id="1931397at2759"/>
<evidence type="ECO:0000313" key="2">
    <source>
        <dbReference type="EMBL" id="PIN09296.1"/>
    </source>
</evidence>
<dbReference type="PANTHER" id="PTHR38386">
    <property type="entry name" value="OS05G0426900 PROTEIN"/>
    <property type="match status" value="1"/>
</dbReference>
<feature type="region of interest" description="Disordered" evidence="1">
    <location>
        <begin position="45"/>
        <end position="80"/>
    </location>
</feature>
<dbReference type="PANTHER" id="PTHR38386:SF7">
    <property type="entry name" value="TOPOISOMERASE 1-ASSOCIATED FACTOR 1"/>
    <property type="match status" value="1"/>
</dbReference>
<proteinExistence type="predicted"/>
<protein>
    <submittedName>
        <fullName evidence="2">Uncharacterized protein</fullName>
    </submittedName>
</protein>
<gene>
    <name evidence="2" type="ORF">CDL12_18127</name>
</gene>
<organism evidence="2 3">
    <name type="scientific">Handroanthus impetiginosus</name>
    <dbReference type="NCBI Taxonomy" id="429701"/>
    <lineage>
        <taxon>Eukaryota</taxon>
        <taxon>Viridiplantae</taxon>
        <taxon>Streptophyta</taxon>
        <taxon>Embryophyta</taxon>
        <taxon>Tracheophyta</taxon>
        <taxon>Spermatophyta</taxon>
        <taxon>Magnoliopsida</taxon>
        <taxon>eudicotyledons</taxon>
        <taxon>Gunneridae</taxon>
        <taxon>Pentapetalae</taxon>
        <taxon>asterids</taxon>
        <taxon>lamiids</taxon>
        <taxon>Lamiales</taxon>
        <taxon>Bignoniaceae</taxon>
        <taxon>Crescentiina</taxon>
        <taxon>Tabebuia alliance</taxon>
        <taxon>Handroanthus</taxon>
    </lineage>
</organism>
<name>A0A2G9GVI6_9LAMI</name>
<evidence type="ECO:0000256" key="1">
    <source>
        <dbReference type="SAM" id="MobiDB-lite"/>
    </source>
</evidence>
<accession>A0A2G9GVI6</accession>
<sequence length="196" mass="21943">MSFPPNLGITNSFIIDSNSPLLFQELSSLIPPLHQISSPFSRTKMNGYSRITKPTSTRSKSVDFSDLSFPRSTPNSKPDLKITTVHNTIQENEQDDGSGEVFGVILSRKCPIFSVPSDDKMVSEQENSPSLQKFVKKSLSIKRSVSVSEGYSRIHHQSYFNGEDHDDLYGTEVSSQKKSVKKKGKFFKACKRLFGL</sequence>
<keyword evidence="3" id="KW-1185">Reference proteome</keyword>
<evidence type="ECO:0000313" key="3">
    <source>
        <dbReference type="Proteomes" id="UP000231279"/>
    </source>
</evidence>
<dbReference type="EMBL" id="NKXS01003563">
    <property type="protein sequence ID" value="PIN09296.1"/>
    <property type="molecule type" value="Genomic_DNA"/>
</dbReference>
<comment type="caution">
    <text evidence="2">The sequence shown here is derived from an EMBL/GenBank/DDBJ whole genome shotgun (WGS) entry which is preliminary data.</text>
</comment>
<dbReference type="AlphaFoldDB" id="A0A2G9GVI6"/>
<reference evidence="3" key="1">
    <citation type="journal article" date="2018" name="Gigascience">
        <title>Genome assembly of the Pink Ipe (Handroanthus impetiginosus, Bignoniaceae), a highly valued, ecologically keystone Neotropical timber forest tree.</title>
        <authorList>
            <person name="Silva-Junior O.B."/>
            <person name="Grattapaglia D."/>
            <person name="Novaes E."/>
            <person name="Collevatti R.G."/>
        </authorList>
    </citation>
    <scope>NUCLEOTIDE SEQUENCE [LARGE SCALE GENOMIC DNA]</scope>
    <source>
        <strain evidence="3">cv. UFG-1</strain>
    </source>
</reference>